<dbReference type="Pfam" id="PF13432">
    <property type="entry name" value="TPR_16"/>
    <property type="match status" value="1"/>
</dbReference>
<reference evidence="4 5" key="1">
    <citation type="submission" date="2015-09" db="EMBL/GenBank/DDBJ databases">
        <title>Draft genome sequence of Kouleothrix aurantiaca JCM 19913.</title>
        <authorList>
            <person name="Hemp J."/>
        </authorList>
    </citation>
    <scope>NUCLEOTIDE SEQUENCE [LARGE SCALE GENOMIC DNA]</scope>
    <source>
        <strain evidence="4 5">COM-B</strain>
    </source>
</reference>
<dbReference type="InterPro" id="IPR013105">
    <property type="entry name" value="TPR_2"/>
</dbReference>
<protein>
    <submittedName>
        <fullName evidence="4">Uncharacterized protein</fullName>
    </submittedName>
</protein>
<dbReference type="Proteomes" id="UP000050509">
    <property type="component" value="Unassembled WGS sequence"/>
</dbReference>
<dbReference type="PANTHER" id="PTHR44858:SF1">
    <property type="entry name" value="UDP-N-ACETYLGLUCOSAMINE--PEPTIDE N-ACETYLGLUCOSAMINYLTRANSFERASE SPINDLY-RELATED"/>
    <property type="match status" value="1"/>
</dbReference>
<dbReference type="InterPro" id="IPR011990">
    <property type="entry name" value="TPR-like_helical_dom_sf"/>
</dbReference>
<sequence>MLDEYQREEAIIHFQRGVQLERAHRVSEAVEEYRRAIARDPHMREAHDALGSYYQRHGLLAKAADEFRAVVALDGDFLSHFNLGCVLIALGRYDDAETEFERCLEQRPGDAACTFEIGTIAFLKGHYAAALQHLQVPLRLFPDDWEVHSLAGNCYMRLGNYDSALEAFGQALHVATQPRAQAQVIEAIRAIDRHREVGQLRWAKDRFYAEHGVVYLGAAQDDGVRLDEFQDFHFTYPDIGATVRRFLEVQAAFDWSFSRVVALDRQSAPLAGALAG</sequence>
<dbReference type="SUPFAM" id="SSF48452">
    <property type="entry name" value="TPR-like"/>
    <property type="match status" value="1"/>
</dbReference>
<dbReference type="PROSITE" id="PS50005">
    <property type="entry name" value="TPR"/>
    <property type="match status" value="3"/>
</dbReference>
<keyword evidence="1" id="KW-0677">Repeat</keyword>
<feature type="non-terminal residue" evidence="4">
    <location>
        <position position="276"/>
    </location>
</feature>
<name>A0A0N8PR65_9CHLR</name>
<proteinExistence type="predicted"/>
<feature type="repeat" description="TPR" evidence="3">
    <location>
        <begin position="77"/>
        <end position="110"/>
    </location>
</feature>
<comment type="caution">
    <text evidence="4">The sequence shown here is derived from an EMBL/GenBank/DDBJ whole genome shotgun (WGS) entry which is preliminary data.</text>
</comment>
<dbReference type="Gene3D" id="1.25.40.10">
    <property type="entry name" value="Tetratricopeptide repeat domain"/>
    <property type="match status" value="2"/>
</dbReference>
<dbReference type="EMBL" id="LJCR01002226">
    <property type="protein sequence ID" value="KPV49061.1"/>
    <property type="molecule type" value="Genomic_DNA"/>
</dbReference>
<evidence type="ECO:0000256" key="3">
    <source>
        <dbReference type="PROSITE-ProRule" id="PRU00339"/>
    </source>
</evidence>
<dbReference type="InterPro" id="IPR050498">
    <property type="entry name" value="Ycf3"/>
</dbReference>
<dbReference type="SMART" id="SM00028">
    <property type="entry name" value="TPR"/>
    <property type="match status" value="4"/>
</dbReference>
<organism evidence="4 5">
    <name type="scientific">Kouleothrix aurantiaca</name>
    <dbReference type="NCBI Taxonomy" id="186479"/>
    <lineage>
        <taxon>Bacteria</taxon>
        <taxon>Bacillati</taxon>
        <taxon>Chloroflexota</taxon>
        <taxon>Chloroflexia</taxon>
        <taxon>Chloroflexales</taxon>
        <taxon>Roseiflexineae</taxon>
        <taxon>Roseiflexaceae</taxon>
        <taxon>Kouleothrix</taxon>
    </lineage>
</organism>
<evidence type="ECO:0000313" key="4">
    <source>
        <dbReference type="EMBL" id="KPV49061.1"/>
    </source>
</evidence>
<accession>A0A0N8PR65</accession>
<evidence type="ECO:0000256" key="1">
    <source>
        <dbReference type="ARBA" id="ARBA00022737"/>
    </source>
</evidence>
<keyword evidence="5" id="KW-1185">Reference proteome</keyword>
<feature type="repeat" description="TPR" evidence="3">
    <location>
        <begin position="145"/>
        <end position="178"/>
    </location>
</feature>
<dbReference type="PANTHER" id="PTHR44858">
    <property type="entry name" value="TETRATRICOPEPTIDE REPEAT PROTEIN 6"/>
    <property type="match status" value="1"/>
</dbReference>
<dbReference type="Pfam" id="PF14559">
    <property type="entry name" value="TPR_19"/>
    <property type="match status" value="1"/>
</dbReference>
<dbReference type="AlphaFoldDB" id="A0A0N8PR65"/>
<evidence type="ECO:0000256" key="2">
    <source>
        <dbReference type="ARBA" id="ARBA00022803"/>
    </source>
</evidence>
<dbReference type="Pfam" id="PF07719">
    <property type="entry name" value="TPR_2"/>
    <property type="match status" value="1"/>
</dbReference>
<feature type="repeat" description="TPR" evidence="3">
    <location>
        <begin position="10"/>
        <end position="43"/>
    </location>
</feature>
<dbReference type="InterPro" id="IPR019734">
    <property type="entry name" value="TPR_rpt"/>
</dbReference>
<gene>
    <name evidence="4" type="ORF">SE17_34735</name>
</gene>
<evidence type="ECO:0000313" key="5">
    <source>
        <dbReference type="Proteomes" id="UP000050509"/>
    </source>
</evidence>
<keyword evidence="2 3" id="KW-0802">TPR repeat</keyword>